<feature type="domain" description="5'-3' DNA helicase ZGRF1-like N-terminal" evidence="2">
    <location>
        <begin position="162"/>
        <end position="238"/>
    </location>
</feature>
<feature type="domain" description="5'-3' DNA helicase ZGRF1-like N-terminal" evidence="2">
    <location>
        <begin position="4"/>
        <end position="77"/>
    </location>
</feature>
<feature type="compositionally biased region" description="Basic and acidic residues" evidence="1">
    <location>
        <begin position="551"/>
        <end position="565"/>
    </location>
</feature>
<dbReference type="EMBL" id="CM018048">
    <property type="protein sequence ID" value="KAA8520983.1"/>
    <property type="molecule type" value="Genomic_DNA"/>
</dbReference>
<evidence type="ECO:0000313" key="3">
    <source>
        <dbReference type="EMBL" id="KAA8520983.1"/>
    </source>
</evidence>
<evidence type="ECO:0000256" key="1">
    <source>
        <dbReference type="SAM" id="MobiDB-lite"/>
    </source>
</evidence>
<proteinExistence type="predicted"/>
<dbReference type="InterPro" id="IPR018838">
    <property type="entry name" value="ZGRF1-like_N"/>
</dbReference>
<keyword evidence="4" id="KW-1185">Reference proteome</keyword>
<feature type="region of interest" description="Disordered" evidence="1">
    <location>
        <begin position="268"/>
        <end position="289"/>
    </location>
</feature>
<feature type="region of interest" description="Disordered" evidence="1">
    <location>
        <begin position="546"/>
        <end position="565"/>
    </location>
</feature>
<dbReference type="Pfam" id="PF10382">
    <property type="entry name" value="ZGRF1-like_N"/>
    <property type="match status" value="2"/>
</dbReference>
<evidence type="ECO:0000313" key="4">
    <source>
        <dbReference type="Proteomes" id="UP000325577"/>
    </source>
</evidence>
<gene>
    <name evidence="3" type="ORF">F0562_011656</name>
</gene>
<sequence>MGDVKKWSATYTKHIKQKRKVYQDGLLELHIASHKIMLYDDCEKLLDSRFVKKDDVVRSGETLAFNAYLVDIGDPEGDHKPISDFNFQGREKKITDKAGPLHAQKSTNNSTSGEDRKTNSRKNKAPLSNLSPSQKIIREFKKNKTNKYGAPQARLDTTKASINEWQVLYTTQITQKSKKYHDGILKVAACGSRGRQVMLYDGSRRPLDSRFLKKDEVIGSGESLTFDGHLVDIGEPEGDHKPLVDSNFPGRTCSAVGKIGLLHGQRVQHNSSIGKPRKDDCSGKELDSDCSSSDVDNIKLSKRVPVNKPLREAYEILSSLRKPMTQGNNVPTKGASIERCHTSQSSDLIHLDLENQLQRQFVQDSNYKRSKIDDVNEETTMRHRYSGEVLKSKAVHDDLSLEIIKSSYAENNESQPRNFTSTSFFLGSGESNILGPKFDSESSERSTRSPVSSIEEPQDSDALKLNIPDDSQPTTTSVYHYGSHGNLEAGEPLELVCPKATSSCRGSQFSKEVKSGNSLQPNAGSIMIGSRWCEEAFAFSIASSSGCTSHGTDDVERKSFEEHKKTSKMDECPSFDLGF</sequence>
<dbReference type="GO" id="GO:0006302">
    <property type="term" value="P:double-strand break repair"/>
    <property type="evidence" value="ECO:0007669"/>
    <property type="project" value="TreeGrafter"/>
</dbReference>
<reference evidence="3 4" key="1">
    <citation type="submission" date="2019-09" db="EMBL/GenBank/DDBJ databases">
        <title>A chromosome-level genome assembly of the Chinese tupelo Nyssa sinensis.</title>
        <authorList>
            <person name="Yang X."/>
            <person name="Kang M."/>
            <person name="Yang Y."/>
            <person name="Xiong H."/>
            <person name="Wang M."/>
            <person name="Zhang Z."/>
            <person name="Wang Z."/>
            <person name="Wu H."/>
            <person name="Ma T."/>
            <person name="Liu J."/>
            <person name="Xi Z."/>
        </authorList>
    </citation>
    <scope>NUCLEOTIDE SEQUENCE [LARGE SCALE GENOMIC DNA]</scope>
    <source>
        <strain evidence="3">J267</strain>
        <tissue evidence="3">Leaf</tissue>
    </source>
</reference>
<dbReference type="OrthoDB" id="6513042at2759"/>
<accession>A0A5J4ZQ21</accession>
<feature type="region of interest" description="Disordered" evidence="1">
    <location>
        <begin position="95"/>
        <end position="134"/>
    </location>
</feature>
<evidence type="ECO:0000259" key="2">
    <source>
        <dbReference type="Pfam" id="PF10382"/>
    </source>
</evidence>
<organism evidence="3 4">
    <name type="scientific">Nyssa sinensis</name>
    <dbReference type="NCBI Taxonomy" id="561372"/>
    <lineage>
        <taxon>Eukaryota</taxon>
        <taxon>Viridiplantae</taxon>
        <taxon>Streptophyta</taxon>
        <taxon>Embryophyta</taxon>
        <taxon>Tracheophyta</taxon>
        <taxon>Spermatophyta</taxon>
        <taxon>Magnoliopsida</taxon>
        <taxon>eudicotyledons</taxon>
        <taxon>Gunneridae</taxon>
        <taxon>Pentapetalae</taxon>
        <taxon>asterids</taxon>
        <taxon>Cornales</taxon>
        <taxon>Nyssaceae</taxon>
        <taxon>Nyssa</taxon>
    </lineage>
</organism>
<dbReference type="InterPro" id="IPR052800">
    <property type="entry name" value="DNA_Repair_Helicase_ZGRF1"/>
</dbReference>
<dbReference type="PANTHER" id="PTHR28535">
    <property type="entry name" value="ZINC FINGER GRF-TYPE CONTAINING 1"/>
    <property type="match status" value="1"/>
</dbReference>
<dbReference type="GO" id="GO:0005634">
    <property type="term" value="C:nucleus"/>
    <property type="evidence" value="ECO:0007669"/>
    <property type="project" value="TreeGrafter"/>
</dbReference>
<feature type="compositionally biased region" description="Basic and acidic residues" evidence="1">
    <location>
        <begin position="276"/>
        <end position="287"/>
    </location>
</feature>
<protein>
    <recommendedName>
        <fullName evidence="2">5'-3' DNA helicase ZGRF1-like N-terminal domain-containing protein</fullName>
    </recommendedName>
</protein>
<feature type="compositionally biased region" description="Polar residues" evidence="1">
    <location>
        <begin position="469"/>
        <end position="478"/>
    </location>
</feature>
<feature type="compositionally biased region" description="Basic and acidic residues" evidence="1">
    <location>
        <begin position="438"/>
        <end position="447"/>
    </location>
</feature>
<feature type="region of interest" description="Disordered" evidence="1">
    <location>
        <begin position="435"/>
        <end position="483"/>
    </location>
</feature>
<dbReference type="AlphaFoldDB" id="A0A5J4ZQ21"/>
<dbReference type="PANTHER" id="PTHR28535:SF1">
    <property type="entry name" value="PROTEIN ZGRF1"/>
    <property type="match status" value="1"/>
</dbReference>
<name>A0A5J4ZQ21_9ASTE</name>
<dbReference type="GO" id="GO:0035861">
    <property type="term" value="C:site of double-strand break"/>
    <property type="evidence" value="ECO:0007669"/>
    <property type="project" value="TreeGrafter"/>
</dbReference>
<dbReference type="Proteomes" id="UP000325577">
    <property type="component" value="Linkage Group LG5"/>
</dbReference>